<gene>
    <name evidence="1" type="ORF">S01H1_06289</name>
</gene>
<evidence type="ECO:0000313" key="1">
    <source>
        <dbReference type="EMBL" id="GAF80009.1"/>
    </source>
</evidence>
<accession>X0SG79</accession>
<name>X0SG79_9ZZZZ</name>
<dbReference type="EMBL" id="BARS01003254">
    <property type="protein sequence ID" value="GAF80009.1"/>
    <property type="molecule type" value="Genomic_DNA"/>
</dbReference>
<organism evidence="1">
    <name type="scientific">marine sediment metagenome</name>
    <dbReference type="NCBI Taxonomy" id="412755"/>
    <lineage>
        <taxon>unclassified sequences</taxon>
        <taxon>metagenomes</taxon>
        <taxon>ecological metagenomes</taxon>
    </lineage>
</organism>
<reference evidence="1" key="1">
    <citation type="journal article" date="2014" name="Front. Microbiol.">
        <title>High frequency of phylogenetically diverse reductive dehalogenase-homologous genes in deep subseafloor sedimentary metagenomes.</title>
        <authorList>
            <person name="Kawai M."/>
            <person name="Futagami T."/>
            <person name="Toyoda A."/>
            <person name="Takaki Y."/>
            <person name="Nishi S."/>
            <person name="Hori S."/>
            <person name="Arai W."/>
            <person name="Tsubouchi T."/>
            <person name="Morono Y."/>
            <person name="Uchiyama I."/>
            <person name="Ito T."/>
            <person name="Fujiyama A."/>
            <person name="Inagaki F."/>
            <person name="Takami H."/>
        </authorList>
    </citation>
    <scope>NUCLEOTIDE SEQUENCE</scope>
    <source>
        <strain evidence="1">Expedition CK06-06</strain>
    </source>
</reference>
<proteinExistence type="predicted"/>
<comment type="caution">
    <text evidence="1">The sequence shown here is derived from an EMBL/GenBank/DDBJ whole genome shotgun (WGS) entry which is preliminary data.</text>
</comment>
<dbReference type="AlphaFoldDB" id="X0SG79"/>
<sequence length="53" mass="6022">MVKILVDMIPSDIADLENIGRNGKASNGHSQDFKYCLYIAVEEFIKKYGDKNE</sequence>
<protein>
    <submittedName>
        <fullName evidence="1">Uncharacterized protein</fullName>
    </submittedName>
</protein>